<sequence length="271" mass="30869">MNSKVQVPFEKVEGIDLSRAVETRSNYQLQTQIHDLQHHMDSSPVHSTPSVEEDEWDTDGFVIPSLGIGDPDQNQTVSPKVEDSKPSTIQANKEEKIYLGPHGAPPSHSKLQELNSSSRKQRFRQKLKEADRQYSATGRENKVDDLRELVGGGRMSSNTSKRVYSVTIDAEEGTARVSGLVDPNILMRALARTGYHAELKWVKLKHPELSRSYYSDYGQYNYGHGYNDPYGYPRTLPNHSWYHYPRRSGYPFHGSGYFHSSLPLPRYVPLF</sequence>
<proteinExistence type="predicted"/>
<protein>
    <recommendedName>
        <fullName evidence="4">HMA domain-containing protein</fullName>
    </recommendedName>
</protein>
<evidence type="ECO:0000313" key="2">
    <source>
        <dbReference type="EMBL" id="CAI9784094.1"/>
    </source>
</evidence>
<evidence type="ECO:0008006" key="4">
    <source>
        <dbReference type="Google" id="ProtNLM"/>
    </source>
</evidence>
<evidence type="ECO:0000256" key="1">
    <source>
        <dbReference type="SAM" id="MobiDB-lite"/>
    </source>
</evidence>
<dbReference type="Proteomes" id="UP000834106">
    <property type="component" value="Chromosome 20"/>
</dbReference>
<name>A0AAD2A9B4_9LAMI</name>
<dbReference type="AlphaFoldDB" id="A0AAD2A9B4"/>
<dbReference type="Gene3D" id="3.30.70.100">
    <property type="match status" value="1"/>
</dbReference>
<dbReference type="PANTHER" id="PTHR36075">
    <property type="entry name" value="BNAA10G09820D PROTEIN"/>
    <property type="match status" value="1"/>
</dbReference>
<dbReference type="EMBL" id="OU503055">
    <property type="protein sequence ID" value="CAI9784094.1"/>
    <property type="molecule type" value="Genomic_DNA"/>
</dbReference>
<accession>A0AAD2A9B4</accession>
<feature type="region of interest" description="Disordered" evidence="1">
    <location>
        <begin position="67"/>
        <end position="87"/>
    </location>
</feature>
<organism evidence="2 3">
    <name type="scientific">Fraxinus pennsylvanica</name>
    <dbReference type="NCBI Taxonomy" id="56036"/>
    <lineage>
        <taxon>Eukaryota</taxon>
        <taxon>Viridiplantae</taxon>
        <taxon>Streptophyta</taxon>
        <taxon>Embryophyta</taxon>
        <taxon>Tracheophyta</taxon>
        <taxon>Spermatophyta</taxon>
        <taxon>Magnoliopsida</taxon>
        <taxon>eudicotyledons</taxon>
        <taxon>Gunneridae</taxon>
        <taxon>Pentapetalae</taxon>
        <taxon>asterids</taxon>
        <taxon>lamiids</taxon>
        <taxon>Lamiales</taxon>
        <taxon>Oleaceae</taxon>
        <taxon>Oleeae</taxon>
        <taxon>Fraxinus</taxon>
    </lineage>
</organism>
<reference evidence="2" key="1">
    <citation type="submission" date="2023-05" db="EMBL/GenBank/DDBJ databases">
        <authorList>
            <person name="Huff M."/>
        </authorList>
    </citation>
    <scope>NUCLEOTIDE SEQUENCE</scope>
</reference>
<evidence type="ECO:0000313" key="3">
    <source>
        <dbReference type="Proteomes" id="UP000834106"/>
    </source>
</evidence>
<gene>
    <name evidence="2" type="ORF">FPE_LOCUS31524</name>
</gene>
<feature type="region of interest" description="Disordered" evidence="1">
    <location>
        <begin position="100"/>
        <end position="120"/>
    </location>
</feature>
<keyword evidence="3" id="KW-1185">Reference proteome</keyword>
<dbReference type="PANTHER" id="PTHR36075:SF1">
    <property type="entry name" value="OS03G0595200 PROTEIN"/>
    <property type="match status" value="1"/>
</dbReference>